<dbReference type="Gene3D" id="3.60.10.10">
    <property type="entry name" value="Endonuclease/exonuclease/phosphatase"/>
    <property type="match status" value="1"/>
</dbReference>
<feature type="domain" description="Endonuclease/exonuclease/phosphatase" evidence="2">
    <location>
        <begin position="376"/>
        <end position="528"/>
    </location>
</feature>
<comment type="caution">
    <text evidence="3">The sequence shown here is derived from an EMBL/GenBank/DDBJ whole genome shotgun (WGS) entry which is preliminary data.</text>
</comment>
<dbReference type="EMBL" id="JAINDJ010000005">
    <property type="protein sequence ID" value="KAG9446721.1"/>
    <property type="molecule type" value="Genomic_DNA"/>
</dbReference>
<dbReference type="SUPFAM" id="SSF56219">
    <property type="entry name" value="DNase I-like"/>
    <property type="match status" value="1"/>
</dbReference>
<dbReference type="PANTHER" id="PTHR33710:SF64">
    <property type="entry name" value="ENDONUCLEASE_EXONUCLEASE_PHOSPHATASE DOMAIN-CONTAINING PROTEIN"/>
    <property type="match status" value="1"/>
</dbReference>
<sequence length="564" mass="64650">MASESDSRGERATSPNGRSTALTLREEFSAGSGKERAMTEESDEQPWREVRKGKWRKGGRALKSKFFRFGESALQIDETRDLRNGKPYRGMKLLTMKGDKRSYIRVPTGIASDFLHILEALNREGSGSIGRELWSFGWDEIRGAMEFVLGRSPIYEDKERESPQPLALNLPSARNPAKEEILFSHAAWDKGAASLRRSVVLKAEGEWEALPLVIERIDKWWPLSHDPQVSYLARNTWLLWIEDVAEQAQVLEKGHKASMKCYPYEKWRQQSREGRSATWVRLQGLPLELWSQTFLESIFRGMGDLLRLDEAIVTARQLDYAQALIRLKYPIEAEESRIVRVGTKTFSLVFTEEKGGDAARVVAEAEGTAGGILMVWDSNLLEMEEEERAQYFIGVKFKDKENATTWSLGGVYGPSSYQERQSFWEELGDLLSRWPVPWLLAGDFNGIRFRAEKSPPLSRINATMRSFNDFIGAWELEEIPTSGKRFTRSNGRSNPTPCRLDRFLASESWLHLFRDATGTVVGKVVSDHWPKSLDTKTCSWGRKSFKFESWWLQNEQLVPLMKEW</sequence>
<reference evidence="3 4" key="1">
    <citation type="submission" date="2021-07" db="EMBL/GenBank/DDBJ databases">
        <title>The Aristolochia fimbriata genome: insights into angiosperm evolution, floral development and chemical biosynthesis.</title>
        <authorList>
            <person name="Jiao Y."/>
        </authorList>
    </citation>
    <scope>NUCLEOTIDE SEQUENCE [LARGE SCALE GENOMIC DNA]</scope>
    <source>
        <strain evidence="3">IBCAS-2021</strain>
        <tissue evidence="3">Leaf</tissue>
    </source>
</reference>
<feature type="compositionally biased region" description="Basic and acidic residues" evidence="1">
    <location>
        <begin position="1"/>
        <end position="11"/>
    </location>
</feature>
<name>A0AAV7EE88_ARIFI</name>
<evidence type="ECO:0000313" key="4">
    <source>
        <dbReference type="Proteomes" id="UP000825729"/>
    </source>
</evidence>
<evidence type="ECO:0000256" key="1">
    <source>
        <dbReference type="SAM" id="MobiDB-lite"/>
    </source>
</evidence>
<dbReference type="GO" id="GO:0003824">
    <property type="term" value="F:catalytic activity"/>
    <property type="evidence" value="ECO:0007669"/>
    <property type="project" value="InterPro"/>
</dbReference>
<dbReference type="PANTHER" id="PTHR33710">
    <property type="entry name" value="BNAC02G09200D PROTEIN"/>
    <property type="match status" value="1"/>
</dbReference>
<keyword evidence="4" id="KW-1185">Reference proteome</keyword>
<organism evidence="3 4">
    <name type="scientific">Aristolochia fimbriata</name>
    <name type="common">White veined hardy Dutchman's pipe vine</name>
    <dbReference type="NCBI Taxonomy" id="158543"/>
    <lineage>
        <taxon>Eukaryota</taxon>
        <taxon>Viridiplantae</taxon>
        <taxon>Streptophyta</taxon>
        <taxon>Embryophyta</taxon>
        <taxon>Tracheophyta</taxon>
        <taxon>Spermatophyta</taxon>
        <taxon>Magnoliopsida</taxon>
        <taxon>Magnoliidae</taxon>
        <taxon>Piperales</taxon>
        <taxon>Aristolochiaceae</taxon>
        <taxon>Aristolochia</taxon>
    </lineage>
</organism>
<accession>A0AAV7EE88</accession>
<dbReference type="InterPro" id="IPR005135">
    <property type="entry name" value="Endo/exonuclease/phosphatase"/>
</dbReference>
<dbReference type="AlphaFoldDB" id="A0AAV7EE88"/>
<gene>
    <name evidence="3" type="ORF">H6P81_012849</name>
</gene>
<evidence type="ECO:0000313" key="3">
    <source>
        <dbReference type="EMBL" id="KAG9446721.1"/>
    </source>
</evidence>
<evidence type="ECO:0000259" key="2">
    <source>
        <dbReference type="Pfam" id="PF03372"/>
    </source>
</evidence>
<dbReference type="Proteomes" id="UP000825729">
    <property type="component" value="Unassembled WGS sequence"/>
</dbReference>
<proteinExistence type="predicted"/>
<dbReference type="InterPro" id="IPR036691">
    <property type="entry name" value="Endo/exonu/phosph_ase_sf"/>
</dbReference>
<feature type="compositionally biased region" description="Basic and acidic residues" evidence="1">
    <location>
        <begin position="24"/>
        <end position="46"/>
    </location>
</feature>
<feature type="region of interest" description="Disordered" evidence="1">
    <location>
        <begin position="1"/>
        <end position="46"/>
    </location>
</feature>
<protein>
    <recommendedName>
        <fullName evidence="2">Endonuclease/exonuclease/phosphatase domain-containing protein</fullName>
    </recommendedName>
</protein>
<feature type="compositionally biased region" description="Polar residues" evidence="1">
    <location>
        <begin position="13"/>
        <end position="22"/>
    </location>
</feature>
<dbReference type="Pfam" id="PF03372">
    <property type="entry name" value="Exo_endo_phos"/>
    <property type="match status" value="1"/>
</dbReference>